<evidence type="ECO:0000259" key="3">
    <source>
        <dbReference type="Pfam" id="PF05970"/>
    </source>
</evidence>
<keyword evidence="1" id="KW-0547">Nucleotide-binding</keyword>
<feature type="region of interest" description="Disordered" evidence="2">
    <location>
        <begin position="124"/>
        <end position="146"/>
    </location>
</feature>
<feature type="compositionally biased region" description="Acidic residues" evidence="2">
    <location>
        <begin position="766"/>
        <end position="778"/>
    </location>
</feature>
<dbReference type="Pfam" id="PF05970">
    <property type="entry name" value="PIF1"/>
    <property type="match status" value="1"/>
</dbReference>
<proteinExistence type="inferred from homology"/>
<comment type="caution">
    <text evidence="6">The sequence shown here is derived from an EMBL/GenBank/DDBJ whole genome shotgun (WGS) entry which is preliminary data.</text>
</comment>
<evidence type="ECO:0000256" key="2">
    <source>
        <dbReference type="SAM" id="MobiDB-lite"/>
    </source>
</evidence>
<feature type="domain" description="DUF6570" evidence="5">
    <location>
        <begin position="4"/>
        <end position="76"/>
    </location>
</feature>
<evidence type="ECO:0000313" key="7">
    <source>
        <dbReference type="Proteomes" id="UP000230002"/>
    </source>
</evidence>
<dbReference type="OrthoDB" id="2801422at2759"/>
<name>A0A2G8RYC4_9APHY</name>
<feature type="domain" description="DNA helicase Pif1-like DEAD-box helicase" evidence="3">
    <location>
        <begin position="1165"/>
        <end position="1304"/>
    </location>
</feature>
<keyword evidence="1" id="KW-0234">DNA repair</keyword>
<evidence type="ECO:0000313" key="6">
    <source>
        <dbReference type="EMBL" id="PIL26512.1"/>
    </source>
</evidence>
<dbReference type="GO" id="GO:0005524">
    <property type="term" value="F:ATP binding"/>
    <property type="evidence" value="ECO:0007669"/>
    <property type="project" value="UniProtKB-KW"/>
</dbReference>
<dbReference type="EMBL" id="AYKW01000045">
    <property type="protein sequence ID" value="PIL26512.1"/>
    <property type="molecule type" value="Genomic_DNA"/>
</dbReference>
<dbReference type="GO" id="GO:0006310">
    <property type="term" value="P:DNA recombination"/>
    <property type="evidence" value="ECO:0007669"/>
    <property type="project" value="UniProtKB-KW"/>
</dbReference>
<feature type="region of interest" description="Disordered" evidence="2">
    <location>
        <begin position="731"/>
        <end position="778"/>
    </location>
</feature>
<dbReference type="PANTHER" id="PTHR47642">
    <property type="entry name" value="ATP-DEPENDENT DNA HELICASE"/>
    <property type="match status" value="1"/>
</dbReference>
<dbReference type="Pfam" id="PF20209">
    <property type="entry name" value="DUF6570"/>
    <property type="match status" value="1"/>
</dbReference>
<dbReference type="Pfam" id="PF14214">
    <property type="entry name" value="Helitron_like_N"/>
    <property type="match status" value="1"/>
</dbReference>
<dbReference type="EC" id="5.6.2.3" evidence="1"/>
<comment type="catalytic activity">
    <reaction evidence="1">
        <text>ATP + H2O = ADP + phosphate + H(+)</text>
        <dbReference type="Rhea" id="RHEA:13065"/>
        <dbReference type="ChEBI" id="CHEBI:15377"/>
        <dbReference type="ChEBI" id="CHEBI:15378"/>
        <dbReference type="ChEBI" id="CHEBI:30616"/>
        <dbReference type="ChEBI" id="CHEBI:43474"/>
        <dbReference type="ChEBI" id="CHEBI:456216"/>
        <dbReference type="EC" id="5.6.2.3"/>
    </reaction>
</comment>
<keyword evidence="7" id="KW-1185">Reference proteome</keyword>
<feature type="domain" description="Helitron helicase-like" evidence="4">
    <location>
        <begin position="239"/>
        <end position="461"/>
    </location>
</feature>
<dbReference type="GO" id="GO:0016887">
    <property type="term" value="F:ATP hydrolysis activity"/>
    <property type="evidence" value="ECO:0007669"/>
    <property type="project" value="RHEA"/>
</dbReference>
<keyword evidence="1" id="KW-0378">Hydrolase</keyword>
<gene>
    <name evidence="6" type="ORF">GSI_12270</name>
</gene>
<dbReference type="GO" id="GO:0006281">
    <property type="term" value="P:DNA repair"/>
    <property type="evidence" value="ECO:0007669"/>
    <property type="project" value="UniProtKB-KW"/>
</dbReference>
<dbReference type="Gene3D" id="3.40.50.300">
    <property type="entry name" value="P-loop containing nucleotide triphosphate hydrolases"/>
    <property type="match status" value="1"/>
</dbReference>
<dbReference type="InterPro" id="IPR027417">
    <property type="entry name" value="P-loop_NTPase"/>
</dbReference>
<feature type="compositionally biased region" description="Basic and acidic residues" evidence="2">
    <location>
        <begin position="743"/>
        <end position="757"/>
    </location>
</feature>
<feature type="compositionally biased region" description="Polar residues" evidence="2">
    <location>
        <begin position="1635"/>
        <end position="1651"/>
    </location>
</feature>
<dbReference type="InterPro" id="IPR046700">
    <property type="entry name" value="DUF6570"/>
</dbReference>
<organism evidence="6 7">
    <name type="scientific">Ganoderma sinense ZZ0214-1</name>
    <dbReference type="NCBI Taxonomy" id="1077348"/>
    <lineage>
        <taxon>Eukaryota</taxon>
        <taxon>Fungi</taxon>
        <taxon>Dikarya</taxon>
        <taxon>Basidiomycota</taxon>
        <taxon>Agaricomycotina</taxon>
        <taxon>Agaricomycetes</taxon>
        <taxon>Polyporales</taxon>
        <taxon>Polyporaceae</taxon>
        <taxon>Ganoderma</taxon>
    </lineage>
</organism>
<dbReference type="InterPro" id="IPR025476">
    <property type="entry name" value="Helitron_helicase-like"/>
</dbReference>
<evidence type="ECO:0000256" key="1">
    <source>
        <dbReference type="RuleBase" id="RU363044"/>
    </source>
</evidence>
<dbReference type="Proteomes" id="UP000230002">
    <property type="component" value="Unassembled WGS sequence"/>
</dbReference>
<keyword evidence="1" id="KW-0227">DNA damage</keyword>
<dbReference type="SUPFAM" id="SSF52540">
    <property type="entry name" value="P-loop containing nucleoside triphosphate hydrolases"/>
    <property type="match status" value="2"/>
</dbReference>
<evidence type="ECO:0000259" key="4">
    <source>
        <dbReference type="Pfam" id="PF14214"/>
    </source>
</evidence>
<keyword evidence="1" id="KW-0233">DNA recombination</keyword>
<dbReference type="STRING" id="1077348.A0A2G8RYC4"/>
<accession>A0A2G8RYC4</accession>
<feature type="compositionally biased region" description="Acidic residues" evidence="2">
    <location>
        <begin position="975"/>
        <end position="984"/>
    </location>
</feature>
<dbReference type="InterPro" id="IPR051055">
    <property type="entry name" value="PIF1_helicase"/>
</dbReference>
<feature type="region of interest" description="Disordered" evidence="2">
    <location>
        <begin position="960"/>
        <end position="1002"/>
    </location>
</feature>
<reference evidence="6 7" key="1">
    <citation type="journal article" date="2015" name="Sci. Rep.">
        <title>Chromosome-level genome map provides insights into diverse defense mechanisms in the medicinal fungus Ganoderma sinense.</title>
        <authorList>
            <person name="Zhu Y."/>
            <person name="Xu J."/>
            <person name="Sun C."/>
            <person name="Zhou S."/>
            <person name="Xu H."/>
            <person name="Nelson D.R."/>
            <person name="Qian J."/>
            <person name="Song J."/>
            <person name="Luo H."/>
            <person name="Xiang L."/>
            <person name="Li Y."/>
            <person name="Xu Z."/>
            <person name="Ji A."/>
            <person name="Wang L."/>
            <person name="Lu S."/>
            <person name="Hayward A."/>
            <person name="Sun W."/>
            <person name="Li X."/>
            <person name="Schwartz D.C."/>
            <person name="Wang Y."/>
            <person name="Chen S."/>
        </authorList>
    </citation>
    <scope>NUCLEOTIDE SEQUENCE [LARGE SCALE GENOMIC DNA]</scope>
    <source>
        <strain evidence="6 7">ZZ0214-1</strain>
    </source>
</reference>
<evidence type="ECO:0000259" key="5">
    <source>
        <dbReference type="Pfam" id="PF20209"/>
    </source>
</evidence>
<comment type="similarity">
    <text evidence="1">Belongs to the helicase family.</text>
</comment>
<feature type="region of interest" description="Disordered" evidence="2">
    <location>
        <begin position="832"/>
        <end position="853"/>
    </location>
</feature>
<keyword evidence="1" id="KW-0067">ATP-binding</keyword>
<dbReference type="InterPro" id="IPR010285">
    <property type="entry name" value="DNA_helicase_pif1-like_DEAD"/>
</dbReference>
<protein>
    <recommendedName>
        <fullName evidence="1">ATP-dependent DNA helicase</fullName>
        <ecNumber evidence="1">5.6.2.3</ecNumber>
    </recommendedName>
</protein>
<dbReference type="GO" id="GO:0043139">
    <property type="term" value="F:5'-3' DNA helicase activity"/>
    <property type="evidence" value="ECO:0007669"/>
    <property type="project" value="UniProtKB-EC"/>
</dbReference>
<sequence>MNVQDMAAMISGDLLPQKPAVLASVITVTFVGAGPLPKKWLKTTFRVRRSVVGNALKVLQTNQRHYRNVEIDMSRVQALPEDDIPHEIISSIRQCDDPGLAMQESDGYVPDDDGDVGRKIVAGQGVVAPPPGESGSADGRSVTDSEGEADVIPMHVAGAVDMDLTRLTANDLMMWGFSNLWKTGQEGGYAARHGRTPVNDFGRENGDRNLFERAFPCLFPYGLGGIEGDQIVALDFREHVQWALQYHDRRFSTHESFPFVAFGILQRRQALGAARVQMRRQTFQREAHLLATITQERMQRAQEQEAAGHVCTDDAVKLLKRLVHGAGGRVQGTDASRYNVRGQIWSTCLACGPPSLWVTINPSDIHDPIAQVFAGADIDLDNFDPTVGPSADERARVIARNPFAAAKFFHFTIDAILEALFQIKVTPFAVKAKKGVLGTVSAYVGCVESQGRGTLHLHMLLWLANTPTSRELQALFQKEEFRSRVVAYIKANLRAYLPGLESAETIRAIPKEKDIPYNRPPNPTSTTYTKDVQEMELRLARAQQVHTCKERQCIRYDKNANRFCKRRAPFERANEDYVTASGQWSQKRLYRYMNGWVPAILVNARCNNDGKLLTNGEETKNITFYVSSYTGKKQGKNYNLSAVMADAYAFHVAHPISKYVQDLREQQRLLLFRVVNAVNREQELAAPMVVSYLMGWSDVKTSHAYAPLYWSSFMGRVCQLFPALRGRIRSARRSRGQQQGSEMQHEESTDDDRHQEDNTEQGEGQLWDDEQEAQAAEDGDETITLEVGSHGRLFAKCQVTDYALRGPELEAYNLFSFVRDTYEKWIGSGEHAAAGGENATTSDGNPRGRPRNLRSRYLEGHPSRDTKLRIVRSPGHNTLPNIIGSWFPRRDDEDTYDGFCAAMLVLLKPWRDLSCDLKSEDSSWAAAFEAFEESASDEDRVVIGGAQYFHECATAVDNDCERHESNNDDGSQAMMDDEDNDDDFDTGRRPLNEEESPIGGDNVYTEEGLQALKAMRTSLAEQQNALAAIAAARLSGYFADAGSRTWDVSGASEVANASAVDLANLRGWKERMDAEVEALAVSQDSGVDPPIAAGSEPSVLVLTGSGRTSEKAQGPSVQYEGPQQQERALDPVAVQHLRPAQFRAYDIIIWHLEQTLEGHNVPPLQMIVYGEGGTGKSRVIQTVTEAFRSRQSTFLLVKAAYTGIAASLIDGKTMHVIAHINVNRPNGKLSDAAKRALQAFWRTKRYLVLDEYSMISKTLFALVSRILTTAMEGSGLDTEAGFGGISVILCGDLHQFPPVACSPREALYRPVDVAKDTIEQAVGRRLYEAFDKVVILDEQMRVTDEVWRAFLTSLRVGDVTEDQVDMLQGLVLTAASQEEMSTEKWRNASLVTPRHAVRRLWNEEASRRFCGETGERMFVVQAEDRIKGQNRALTMEEKFAFAGKMNTGSGGKKKKKDLPDDIELAKGMKVMVTRNLNTDLDIANGARGVIVDIILHPEEPPLSADGPIAKLTRLPVYVLVKLDRTKATLSGLGEGIIPVEPVTISTVIHVRDGDSGAVVSRTVLRRQFPMTAAYGFTDYRSQGQTIPVVIVDIKKPPPPWTADVVSPVEDSERTHIMYKQWRSLGDIMEKVVVSDSNPRRLSSTTNGNSSAGRDADQRQAGTVTGFGVSGVSITDQRFQGTFVLREHYKRHFMRVVSLCTARVKQPSERVPKSTVNMSNAMEPLVLSQLRTKLPGKIVRSIAIIFVEHQKRGAPHIYSAVSGTGPQDLVMSKL</sequence>
<feature type="region of interest" description="Disordered" evidence="2">
    <location>
        <begin position="1635"/>
        <end position="1659"/>
    </location>
</feature>
<dbReference type="GO" id="GO:0000723">
    <property type="term" value="P:telomere maintenance"/>
    <property type="evidence" value="ECO:0007669"/>
    <property type="project" value="InterPro"/>
</dbReference>
<keyword evidence="1" id="KW-0347">Helicase</keyword>
<comment type="cofactor">
    <cofactor evidence="1">
        <name>Mg(2+)</name>
        <dbReference type="ChEBI" id="CHEBI:18420"/>
    </cofactor>
</comment>